<organism evidence="1 2">
    <name type="scientific">Pelusios castaneus</name>
    <name type="common">West African mud turtle</name>
    <dbReference type="NCBI Taxonomy" id="367368"/>
    <lineage>
        <taxon>Eukaryota</taxon>
        <taxon>Metazoa</taxon>
        <taxon>Chordata</taxon>
        <taxon>Craniata</taxon>
        <taxon>Vertebrata</taxon>
        <taxon>Euteleostomi</taxon>
        <taxon>Archelosauria</taxon>
        <taxon>Testudinata</taxon>
        <taxon>Testudines</taxon>
        <taxon>Pleurodira</taxon>
        <taxon>Pelomedusidae</taxon>
        <taxon>Pelusios</taxon>
    </lineage>
</organism>
<accession>A0A8C8RZG9</accession>
<dbReference type="GO" id="GO:0045494">
    <property type="term" value="P:photoreceptor cell maintenance"/>
    <property type="evidence" value="ECO:0007669"/>
    <property type="project" value="TreeGrafter"/>
</dbReference>
<reference evidence="1" key="2">
    <citation type="submission" date="2025-09" db="UniProtKB">
        <authorList>
            <consortium name="Ensembl"/>
        </authorList>
    </citation>
    <scope>IDENTIFICATION</scope>
</reference>
<dbReference type="GO" id="GO:0120206">
    <property type="term" value="C:photoreceptor distal connecting cilium"/>
    <property type="evidence" value="ECO:0007669"/>
    <property type="project" value="TreeGrafter"/>
</dbReference>
<dbReference type="GO" id="GO:0005930">
    <property type="term" value="C:axoneme"/>
    <property type="evidence" value="ECO:0007669"/>
    <property type="project" value="TreeGrafter"/>
</dbReference>
<dbReference type="GO" id="GO:0000226">
    <property type="term" value="P:microtubule cytoskeleton organization"/>
    <property type="evidence" value="ECO:0007669"/>
    <property type="project" value="TreeGrafter"/>
</dbReference>
<evidence type="ECO:0000313" key="2">
    <source>
        <dbReference type="Proteomes" id="UP000694393"/>
    </source>
</evidence>
<protein>
    <submittedName>
        <fullName evidence="1">Uncharacterized protein</fullName>
    </submittedName>
</protein>
<dbReference type="InterPro" id="IPR029357">
    <property type="entry name" value="SPATA7"/>
</dbReference>
<proteinExistence type="predicted"/>
<keyword evidence="2" id="KW-1185">Reference proteome</keyword>
<dbReference type="PANTHER" id="PTHR14917:SF2">
    <property type="entry name" value="SPERMATOGENESIS-ASSOCIATED PROTEIN 7"/>
    <property type="match status" value="1"/>
</dbReference>
<reference evidence="1" key="1">
    <citation type="submission" date="2025-08" db="UniProtKB">
        <authorList>
            <consortium name="Ensembl"/>
        </authorList>
    </citation>
    <scope>IDENTIFICATION</scope>
</reference>
<dbReference type="Ensembl" id="ENSPCET00000013722.1">
    <property type="protein sequence ID" value="ENSPCEP00000013238.1"/>
    <property type="gene ID" value="ENSPCEG00000010525.1"/>
</dbReference>
<dbReference type="PANTHER" id="PTHR14917">
    <property type="entry name" value="SPERMATOGENESIS-ASSOCIATED PROTEIN 7"/>
    <property type="match status" value="1"/>
</dbReference>
<dbReference type="AlphaFoldDB" id="A0A8C8RZG9"/>
<evidence type="ECO:0000313" key="1">
    <source>
        <dbReference type="Ensembl" id="ENSPCEP00000013238.1"/>
    </source>
</evidence>
<sequence>MRHLLDVLKVDLGCSTEKSERVNGSMEGFDSFDLERFETLNQLQFTSKNWRQNKTTKSEEFQKAMDLLSKESDKLKPLLNSETSNQMHDQDTFSKDLTEVVSVGTDPYSSMQSEEALDISHMFEPSLNSTTCDSDFDSSKELDGLEENFVEALQISSV</sequence>
<dbReference type="GO" id="GO:0120200">
    <property type="term" value="C:rod photoreceptor outer segment"/>
    <property type="evidence" value="ECO:0007669"/>
    <property type="project" value="TreeGrafter"/>
</dbReference>
<name>A0A8C8RZG9_9SAUR</name>
<dbReference type="GO" id="GO:0036064">
    <property type="term" value="C:ciliary basal body"/>
    <property type="evidence" value="ECO:0007669"/>
    <property type="project" value="TreeGrafter"/>
</dbReference>
<dbReference type="Proteomes" id="UP000694393">
    <property type="component" value="Unplaced"/>
</dbReference>